<dbReference type="GO" id="GO:0009252">
    <property type="term" value="P:peptidoglycan biosynthetic process"/>
    <property type="evidence" value="ECO:0007669"/>
    <property type="project" value="UniProtKB-KW"/>
</dbReference>
<evidence type="ECO:0000256" key="4">
    <source>
        <dbReference type="ARBA" id="ARBA00022490"/>
    </source>
</evidence>
<dbReference type="SUPFAM" id="SSF55729">
    <property type="entry name" value="Acyl-CoA N-acyltransferases (Nat)"/>
    <property type="match status" value="2"/>
</dbReference>
<protein>
    <recommendedName>
        <fullName evidence="3">Aminoacyltransferase FemA</fullName>
        <ecNumber evidence="2">2.3.2.17</ecNumber>
    </recommendedName>
    <alternativeName>
        <fullName evidence="11">Factor essential for expression of methicillin resistance A</fullName>
    </alternativeName>
    <alternativeName>
        <fullName evidence="10">N-acetylmuramoyl-L-alanyl-D-glutamyl-L-lysyl-(N6-glycyl)-D-alanyl-D-alanine-diphosphoundecaprenyl-N-acetylglucosamine:glycine glycyltransferase</fullName>
    </alternativeName>
</protein>
<reference evidence="14 15" key="1">
    <citation type="submission" date="2018-08" db="EMBL/GenBank/DDBJ databases">
        <title>A genome reference for cultivated species of the human gut microbiota.</title>
        <authorList>
            <person name="Zou Y."/>
            <person name="Xue W."/>
            <person name="Luo G."/>
        </authorList>
    </citation>
    <scope>NUCLEOTIDE SEQUENCE [LARGE SCALE GENOMIC DNA]</scope>
    <source>
        <strain evidence="14 15">OF01-2LB</strain>
    </source>
</reference>
<evidence type="ECO:0000256" key="5">
    <source>
        <dbReference type="ARBA" id="ARBA00022679"/>
    </source>
</evidence>
<keyword evidence="8 14" id="KW-0012">Acyltransferase</keyword>
<dbReference type="Pfam" id="PF02388">
    <property type="entry name" value="FemAB"/>
    <property type="match status" value="1"/>
</dbReference>
<dbReference type="InterPro" id="IPR016181">
    <property type="entry name" value="Acyl_CoA_acyltransferase"/>
</dbReference>
<dbReference type="PROSITE" id="PS51191">
    <property type="entry name" value="FEMABX"/>
    <property type="match status" value="1"/>
</dbReference>
<comment type="catalytic activity">
    <reaction evidence="12">
        <text>beta-D-GlcNAc-(1-&gt;4)-Mur2Ac(oyl-L-Ala-D-isoglutaminyl-L-Lys-(N(6)-Gly)-D-Ala-D-Ala)-di-trans,octa-cis-undecaprenyl diphosphate + 2 glycyl-tRNA(Gly) = MurNAc-L-Ala-D-isoglutaminyl-L-Lys-(N(6)-tri-Gly)-D-Ala-D-Ala-diphospho-di-trans,octa-cis-undecaprenyl-GlcNAc + 2 tRNA(Gly) + 2 H(+)</text>
        <dbReference type="Rhea" id="RHEA:30439"/>
        <dbReference type="Rhea" id="RHEA-COMP:9664"/>
        <dbReference type="Rhea" id="RHEA-COMP:9683"/>
        <dbReference type="ChEBI" id="CHEBI:15378"/>
        <dbReference type="ChEBI" id="CHEBI:62234"/>
        <dbReference type="ChEBI" id="CHEBI:62235"/>
        <dbReference type="ChEBI" id="CHEBI:78442"/>
        <dbReference type="ChEBI" id="CHEBI:78522"/>
        <dbReference type="EC" id="2.3.2.17"/>
    </reaction>
</comment>
<dbReference type="GO" id="GO:0008360">
    <property type="term" value="P:regulation of cell shape"/>
    <property type="evidence" value="ECO:0007669"/>
    <property type="project" value="UniProtKB-KW"/>
</dbReference>
<organism evidence="14 15">
    <name type="scientific">Clostridium innocuum</name>
    <dbReference type="NCBI Taxonomy" id="1522"/>
    <lineage>
        <taxon>Bacteria</taxon>
        <taxon>Bacillati</taxon>
        <taxon>Bacillota</taxon>
        <taxon>Clostridia</taxon>
        <taxon>Eubacteriales</taxon>
        <taxon>Clostridiaceae</taxon>
        <taxon>Clostridium</taxon>
    </lineage>
</organism>
<name>A0A3E2VNY9_CLOIN</name>
<evidence type="ECO:0000256" key="7">
    <source>
        <dbReference type="ARBA" id="ARBA00022984"/>
    </source>
</evidence>
<sequence length="432" mass="51484">MYTGLGDYDRSEKEDEILEFTTLTPQEYEAFQNQHPYRDFMNSLKAMELKKINHWDVEYVGVKEQDKLLCATPLTSIPVMKLYRFYYAQRGFLIDYRDEELLRFFTKKLTAYLKKKKGLYLIVDPNVLYKERDIDGELVENGFDHSYVVKNMIASGYEHQGFTKDFQVISEIRWMFSLYLDGKDEKMLLKEMHQQTRWSVNKTLKQGIQVRELTIDELDIFLDMMHHTSQRCEFVEREPEFYRNQMIAYGEDAKLLLAYLDLNDFRRKLELEKQELEREYAEILAKLDELPNSKKFIKKKKVVDEAFALNEKKYREAELLEQEHGACIPMATSFFIQSQDELIYLYSAAYDTFKKYNAPYAIQWHMLQYALKHGIRKYNFYGISGDFDKNAQDYGVYEFKKGFHGVVEELVGDFILPIQKGPYALYKKLKNK</sequence>
<dbReference type="EC" id="2.3.2.17" evidence="2"/>
<dbReference type="SUPFAM" id="SSF46589">
    <property type="entry name" value="tRNA-binding arm"/>
    <property type="match status" value="1"/>
</dbReference>
<dbReference type="Gene3D" id="3.40.630.30">
    <property type="match status" value="2"/>
</dbReference>
<evidence type="ECO:0000256" key="1">
    <source>
        <dbReference type="ARBA" id="ARBA00009943"/>
    </source>
</evidence>
<proteinExistence type="inferred from homology"/>
<evidence type="ECO:0000256" key="13">
    <source>
        <dbReference type="SAM" id="Coils"/>
    </source>
</evidence>
<dbReference type="AlphaFoldDB" id="A0A3E2VNY9"/>
<accession>A0A3E2VNY9</accession>
<dbReference type="GO" id="GO:0000166">
    <property type="term" value="F:nucleotide binding"/>
    <property type="evidence" value="ECO:0007669"/>
    <property type="project" value="InterPro"/>
</dbReference>
<evidence type="ECO:0000256" key="3">
    <source>
        <dbReference type="ARBA" id="ARBA00016236"/>
    </source>
</evidence>
<evidence type="ECO:0000256" key="9">
    <source>
        <dbReference type="ARBA" id="ARBA00023316"/>
    </source>
</evidence>
<evidence type="ECO:0000256" key="8">
    <source>
        <dbReference type="ARBA" id="ARBA00023315"/>
    </source>
</evidence>
<keyword evidence="4" id="KW-0963">Cytoplasm</keyword>
<dbReference type="OrthoDB" id="9785911at2"/>
<dbReference type="GO" id="GO:0016755">
    <property type="term" value="F:aminoacyltransferase activity"/>
    <property type="evidence" value="ECO:0007669"/>
    <property type="project" value="InterPro"/>
</dbReference>
<dbReference type="Gene3D" id="1.20.58.90">
    <property type="match status" value="1"/>
</dbReference>
<keyword evidence="7" id="KW-0573">Peptidoglycan synthesis</keyword>
<comment type="similarity">
    <text evidence="1">Belongs to the FemABX family.</text>
</comment>
<keyword evidence="6" id="KW-0133">Cell shape</keyword>
<dbReference type="PANTHER" id="PTHR36174">
    <property type="entry name" value="LIPID II:GLYCINE GLYCYLTRANSFERASE"/>
    <property type="match status" value="1"/>
</dbReference>
<dbReference type="GO" id="GO:0071555">
    <property type="term" value="P:cell wall organization"/>
    <property type="evidence" value="ECO:0007669"/>
    <property type="project" value="UniProtKB-KW"/>
</dbReference>
<evidence type="ECO:0000256" key="12">
    <source>
        <dbReference type="ARBA" id="ARBA00047483"/>
    </source>
</evidence>
<keyword evidence="9" id="KW-0961">Cell wall biogenesis/degradation</keyword>
<evidence type="ECO:0000313" key="14">
    <source>
        <dbReference type="EMBL" id="RGC12450.1"/>
    </source>
</evidence>
<dbReference type="InterPro" id="IPR010978">
    <property type="entry name" value="tRNA-bd_arm"/>
</dbReference>
<evidence type="ECO:0000256" key="2">
    <source>
        <dbReference type="ARBA" id="ARBA00012466"/>
    </source>
</evidence>
<evidence type="ECO:0000256" key="10">
    <source>
        <dbReference type="ARBA" id="ARBA00030706"/>
    </source>
</evidence>
<comment type="caution">
    <text evidence="14">The sequence shown here is derived from an EMBL/GenBank/DDBJ whole genome shotgun (WGS) entry which is preliminary data.</text>
</comment>
<dbReference type="Proteomes" id="UP000260025">
    <property type="component" value="Unassembled WGS sequence"/>
</dbReference>
<feature type="coiled-coil region" evidence="13">
    <location>
        <begin position="259"/>
        <end position="323"/>
    </location>
</feature>
<evidence type="ECO:0000256" key="6">
    <source>
        <dbReference type="ARBA" id="ARBA00022960"/>
    </source>
</evidence>
<dbReference type="PANTHER" id="PTHR36174:SF2">
    <property type="entry name" value="AMINOACYLTRANSFERASE FEMA"/>
    <property type="match status" value="1"/>
</dbReference>
<evidence type="ECO:0000313" key="15">
    <source>
        <dbReference type="Proteomes" id="UP000260025"/>
    </source>
</evidence>
<evidence type="ECO:0000256" key="11">
    <source>
        <dbReference type="ARBA" id="ARBA00032233"/>
    </source>
</evidence>
<keyword evidence="5 14" id="KW-0808">Transferase</keyword>
<dbReference type="InterPro" id="IPR003447">
    <property type="entry name" value="FEMABX"/>
</dbReference>
<gene>
    <name evidence="14" type="ORF">DXA38_16520</name>
</gene>
<dbReference type="InterPro" id="IPR050644">
    <property type="entry name" value="PG_Glycine_Bridge_Synth"/>
</dbReference>
<keyword evidence="13" id="KW-0175">Coiled coil</keyword>
<dbReference type="EMBL" id="QVEV01000030">
    <property type="protein sequence ID" value="RGC12450.1"/>
    <property type="molecule type" value="Genomic_DNA"/>
</dbReference>